<dbReference type="Pfam" id="PF04230">
    <property type="entry name" value="PS_pyruv_trans"/>
    <property type="match status" value="1"/>
</dbReference>
<evidence type="ECO:0000256" key="1">
    <source>
        <dbReference type="ARBA" id="ARBA00022676"/>
    </source>
</evidence>
<dbReference type="AlphaFoldDB" id="A0A6N7URV0"/>
<evidence type="ECO:0000313" key="5">
    <source>
        <dbReference type="EMBL" id="MSR93094.1"/>
    </source>
</evidence>
<evidence type="ECO:0000259" key="4">
    <source>
        <dbReference type="Pfam" id="PF04230"/>
    </source>
</evidence>
<dbReference type="InterPro" id="IPR001296">
    <property type="entry name" value="Glyco_trans_1"/>
</dbReference>
<organism evidence="5 6">
    <name type="scientific">Suipraeoptans intestinalis</name>
    <dbReference type="NCBI Taxonomy" id="2606628"/>
    <lineage>
        <taxon>Bacteria</taxon>
        <taxon>Bacillati</taxon>
        <taxon>Bacillota</taxon>
        <taxon>Clostridia</taxon>
        <taxon>Lachnospirales</taxon>
        <taxon>Lachnospiraceae</taxon>
        <taxon>Suipraeoptans</taxon>
    </lineage>
</organism>
<dbReference type="Proteomes" id="UP000434409">
    <property type="component" value="Unassembled WGS sequence"/>
</dbReference>
<dbReference type="InterPro" id="IPR007345">
    <property type="entry name" value="Polysacch_pyruvyl_Trfase"/>
</dbReference>
<feature type="domain" description="Glycosyl transferase family 1" evidence="3">
    <location>
        <begin position="342"/>
        <end position="510"/>
    </location>
</feature>
<evidence type="ECO:0000259" key="3">
    <source>
        <dbReference type="Pfam" id="PF00534"/>
    </source>
</evidence>
<evidence type="ECO:0000313" key="6">
    <source>
        <dbReference type="Proteomes" id="UP000434409"/>
    </source>
</evidence>
<keyword evidence="2 5" id="KW-0808">Transferase</keyword>
<sequence>MEERMNGCEILGGQVVGTAGIEVRENIWVYKDQDPQIYIRFKEPVQGFRFSCEVGEADTSRQHMTVYYRKEGEPFSESNTCRMEVSKYGKITREIRLGFSVCEVRIDPAETPGKCEMKSFVVCPLREEDTIENTLGERIRGRDGQKKIVVLTRDLSKTGAPILAYNIAEGLKRKGWAVVVLAGREGNGFLERKYEAAEIPVITLEGSEGEEFGYISLNEKEPSESEAKKHSFSKKVARVLAKHGYRTVIANTIVAGAYVELLKDYGMKIISLIHEMKTSIAFYGFVPDGKHVEKYADYIVFPNSFVKEDFRKLFPKTKGTCLVRPQGVYLKRGKKTAEGSLKQLGLREDARIIMSSGSCELRKGVDLFISAATMFLNRHKEEEIHFVWTGDFHNEELKCWMLDQVARSGHTDRIHFIPFIQEEGLYRTVLEHAEAFWGMSREDPFPSTILEAMDNRIPVVGFCGTGGIQVMLEEGRGILIENLDLERFVSQTERLLLDKELRDEILPKAKAYVENLDFDSYVDFLAELSEREMRIKPFLDLYQWEKEQHFYQCQLKGKELEERQKELMQAVSADRFRKRKTDKKEIVLLDTAIGSDNVGDEIIMDYCGKVCKEVFSGRTFRHVPTHIYDPAAEAIENYVKILCGTNLIYTQMEESRQWALPKDIKNYKHICLLGVGMQQLGIERPMSAYTKKLLRYMLHTKYLHSVRDEETKRRLEEIGIRNVLNTGCPTMWRLTKEHCAGIPAGKAEQVVTTVTDYMKCTEKDRYMLELLKKCYKRVHIWIQGQKDYEYLREMIDLEGVQIIPPSLEKLDEVLSKEETDYVGTRLHAGIRSLNFQKRSLVIGVDNRARAIAADTGLPILERAEMEEKLEDWIRGEKKTEIRIPIREIETWKNQF</sequence>
<reference evidence="5 6" key="1">
    <citation type="submission" date="2019-08" db="EMBL/GenBank/DDBJ databases">
        <title>In-depth cultivation of the pig gut microbiome towards novel bacterial diversity and tailored functional studies.</title>
        <authorList>
            <person name="Wylensek D."/>
            <person name="Hitch T.C.A."/>
            <person name="Clavel T."/>
        </authorList>
    </citation>
    <scope>NUCLEOTIDE SEQUENCE [LARGE SCALE GENOMIC DNA]</scope>
    <source>
        <strain evidence="5 6">68-1-5</strain>
    </source>
</reference>
<dbReference type="Pfam" id="PF00534">
    <property type="entry name" value="Glycos_transf_1"/>
    <property type="match status" value="1"/>
</dbReference>
<dbReference type="CDD" id="cd03801">
    <property type="entry name" value="GT4_PimA-like"/>
    <property type="match status" value="1"/>
</dbReference>
<keyword evidence="1" id="KW-0328">Glycosyltransferase</keyword>
<keyword evidence="6" id="KW-1185">Reference proteome</keyword>
<protein>
    <submittedName>
        <fullName evidence="5">Glycosyltransferase</fullName>
    </submittedName>
</protein>
<dbReference type="Gene3D" id="3.40.50.2000">
    <property type="entry name" value="Glycogen Phosphorylase B"/>
    <property type="match status" value="2"/>
</dbReference>
<dbReference type="GO" id="GO:0016757">
    <property type="term" value="F:glycosyltransferase activity"/>
    <property type="evidence" value="ECO:0007669"/>
    <property type="project" value="UniProtKB-KW"/>
</dbReference>
<evidence type="ECO:0000256" key="2">
    <source>
        <dbReference type="ARBA" id="ARBA00022679"/>
    </source>
</evidence>
<dbReference type="PANTHER" id="PTHR12526:SF629">
    <property type="entry name" value="TEICHURONIC ACID BIOSYNTHESIS GLYCOSYLTRANSFERASE TUAH-RELATED"/>
    <property type="match status" value="1"/>
</dbReference>
<gene>
    <name evidence="5" type="ORF">FYJ34_02055</name>
</gene>
<dbReference type="SUPFAM" id="SSF53756">
    <property type="entry name" value="UDP-Glycosyltransferase/glycogen phosphorylase"/>
    <property type="match status" value="1"/>
</dbReference>
<accession>A0A6N7URV0</accession>
<dbReference type="PANTHER" id="PTHR12526">
    <property type="entry name" value="GLYCOSYLTRANSFERASE"/>
    <property type="match status" value="1"/>
</dbReference>
<dbReference type="EMBL" id="VULY01000018">
    <property type="protein sequence ID" value="MSR93094.1"/>
    <property type="molecule type" value="Genomic_DNA"/>
</dbReference>
<feature type="domain" description="Polysaccharide pyruvyl transferase" evidence="4">
    <location>
        <begin position="597"/>
        <end position="846"/>
    </location>
</feature>
<dbReference type="RefSeq" id="WP_154475831.1">
    <property type="nucleotide sequence ID" value="NZ_VULY01000018.1"/>
</dbReference>
<proteinExistence type="predicted"/>
<comment type="caution">
    <text evidence="5">The sequence shown here is derived from an EMBL/GenBank/DDBJ whole genome shotgun (WGS) entry which is preliminary data.</text>
</comment>
<name>A0A6N7URV0_9FIRM</name>